<dbReference type="InterPro" id="IPR018253">
    <property type="entry name" value="DnaJ_domain_CS"/>
</dbReference>
<dbReference type="InterPro" id="IPR052423">
    <property type="entry name" value="EMIR"/>
</dbReference>
<dbReference type="CDD" id="cd06257">
    <property type="entry name" value="DnaJ"/>
    <property type="match status" value="1"/>
</dbReference>
<evidence type="ECO:0000259" key="2">
    <source>
        <dbReference type="PROSITE" id="PS50076"/>
    </source>
</evidence>
<dbReference type="PANTHER" id="PTHR44094:SF8">
    <property type="entry name" value="DNAJ HEAT SHOCK N-TERMINAL DOMAIN-CONTAINING PROTEIN-RELATED"/>
    <property type="match status" value="1"/>
</dbReference>
<evidence type="ECO:0000256" key="1">
    <source>
        <dbReference type="SAM" id="MobiDB-lite"/>
    </source>
</evidence>
<reference evidence="3 4" key="1">
    <citation type="journal article" date="2024" name="Nat. Commun.">
        <title>Phylogenomics reveals the evolutionary origins of lichenization in chlorophyte algae.</title>
        <authorList>
            <person name="Puginier C."/>
            <person name="Libourel C."/>
            <person name="Otte J."/>
            <person name="Skaloud P."/>
            <person name="Haon M."/>
            <person name="Grisel S."/>
            <person name="Petersen M."/>
            <person name="Berrin J.G."/>
            <person name="Delaux P.M."/>
            <person name="Dal Grande F."/>
            <person name="Keller J."/>
        </authorList>
    </citation>
    <scope>NUCLEOTIDE SEQUENCE [LARGE SCALE GENOMIC DNA]</scope>
    <source>
        <strain evidence="3 4">SAG 2523</strain>
    </source>
</reference>
<name>A0AAW1T2V9_9CHLO</name>
<dbReference type="EMBL" id="JALJOV010000540">
    <property type="protein sequence ID" value="KAK9862904.1"/>
    <property type="molecule type" value="Genomic_DNA"/>
</dbReference>
<sequence>MPKELAYYEALGVPPDATPETIKKEYYKRARKVHPDKNPDDKDAASKFQALGEAYQVLSDPERRQKYDKFGKEGVQDEAMMDPAVAFGMLFGSDAFEDYVGELQLASTATMAGETGPNGQPLTQQQVQEKLRQSQEVRQKSLSQKLRTLLQPYVDGHKDNFRQQAQNEVARLVDTSFGPEMLHTIGYIYERKGVAYLGRDIRFLGVPAILEWGRNKGHAIGTSYSAISAVVGMQAMEREMQTALERGTLSQDALPGYMMQRMDKMLGALWKLNVVDIEMTLKAVCDDVLEDRTASRDTKSKRAKALKNVGGIFKAARPTRPRSSHLPEGMEFGFINEDGTEEQTGGPASPTATPGEVPPQGKWKTS</sequence>
<organism evidence="3 4">
    <name type="scientific">Apatococcus fuscideae</name>
    <dbReference type="NCBI Taxonomy" id="2026836"/>
    <lineage>
        <taxon>Eukaryota</taxon>
        <taxon>Viridiplantae</taxon>
        <taxon>Chlorophyta</taxon>
        <taxon>core chlorophytes</taxon>
        <taxon>Trebouxiophyceae</taxon>
        <taxon>Chlorellales</taxon>
        <taxon>Chlorellaceae</taxon>
        <taxon>Apatococcus</taxon>
    </lineage>
</organism>
<evidence type="ECO:0000313" key="3">
    <source>
        <dbReference type="EMBL" id="KAK9862904.1"/>
    </source>
</evidence>
<comment type="caution">
    <text evidence="3">The sequence shown here is derived from an EMBL/GenBank/DDBJ whole genome shotgun (WGS) entry which is preliminary data.</text>
</comment>
<evidence type="ECO:0000313" key="4">
    <source>
        <dbReference type="Proteomes" id="UP001485043"/>
    </source>
</evidence>
<dbReference type="Gene3D" id="1.10.287.110">
    <property type="entry name" value="DnaJ domain"/>
    <property type="match status" value="1"/>
</dbReference>
<protein>
    <recommendedName>
        <fullName evidence="2">J domain-containing protein</fullName>
    </recommendedName>
</protein>
<feature type="domain" description="J" evidence="2">
    <location>
        <begin position="6"/>
        <end position="71"/>
    </location>
</feature>
<keyword evidence="4" id="KW-1185">Reference proteome</keyword>
<proteinExistence type="predicted"/>
<dbReference type="AlphaFoldDB" id="A0AAW1T2V9"/>
<dbReference type="Pfam" id="PF14308">
    <property type="entry name" value="DnaJ-X"/>
    <property type="match status" value="1"/>
</dbReference>
<dbReference type="InterPro" id="IPR026894">
    <property type="entry name" value="DnaJ_X"/>
</dbReference>
<dbReference type="Proteomes" id="UP001485043">
    <property type="component" value="Unassembled WGS sequence"/>
</dbReference>
<dbReference type="PROSITE" id="PS00636">
    <property type="entry name" value="DNAJ_1"/>
    <property type="match status" value="1"/>
</dbReference>
<dbReference type="Pfam" id="PF00226">
    <property type="entry name" value="DnaJ"/>
    <property type="match status" value="1"/>
</dbReference>
<dbReference type="SUPFAM" id="SSF46565">
    <property type="entry name" value="Chaperone J-domain"/>
    <property type="match status" value="1"/>
</dbReference>
<dbReference type="InterPro" id="IPR001623">
    <property type="entry name" value="DnaJ_domain"/>
</dbReference>
<dbReference type="PRINTS" id="PR00625">
    <property type="entry name" value="JDOMAIN"/>
</dbReference>
<accession>A0AAW1T2V9</accession>
<dbReference type="SMART" id="SM00271">
    <property type="entry name" value="DnaJ"/>
    <property type="match status" value="1"/>
</dbReference>
<dbReference type="InterPro" id="IPR036869">
    <property type="entry name" value="J_dom_sf"/>
</dbReference>
<feature type="region of interest" description="Disordered" evidence="1">
    <location>
        <begin position="317"/>
        <end position="366"/>
    </location>
</feature>
<dbReference type="PANTHER" id="PTHR44094">
    <property type="entry name" value="DNAJ HEAT SHOCK N-TERMINAL DOMAIN-CONTAINING PROTEIN"/>
    <property type="match status" value="1"/>
</dbReference>
<dbReference type="PROSITE" id="PS50076">
    <property type="entry name" value="DNAJ_2"/>
    <property type="match status" value="1"/>
</dbReference>
<gene>
    <name evidence="3" type="ORF">WJX84_000218</name>
</gene>